<proteinExistence type="predicted"/>
<dbReference type="AlphaFoldDB" id="A0A1G1Z0E6"/>
<organism evidence="2 3">
    <name type="scientific">Candidatus Colwellbacteria bacterium RIFCSPHIGHO2_02_FULL_43_15</name>
    <dbReference type="NCBI Taxonomy" id="1797686"/>
    <lineage>
        <taxon>Bacteria</taxon>
        <taxon>Candidatus Colwelliibacteriota</taxon>
    </lineage>
</organism>
<dbReference type="InterPro" id="IPR051790">
    <property type="entry name" value="Cytochrome_c-biogenesis_DsbD"/>
</dbReference>
<dbReference type="Proteomes" id="UP000178651">
    <property type="component" value="Unassembled WGS sequence"/>
</dbReference>
<keyword evidence="1" id="KW-1133">Transmembrane helix</keyword>
<dbReference type="EMBL" id="MHIU01000005">
    <property type="protein sequence ID" value="OGY58101.1"/>
    <property type="molecule type" value="Genomic_DNA"/>
</dbReference>
<feature type="transmembrane region" description="Helical" evidence="1">
    <location>
        <begin position="240"/>
        <end position="257"/>
    </location>
</feature>
<name>A0A1G1Z0E6_9BACT</name>
<feature type="transmembrane region" description="Helical" evidence="1">
    <location>
        <begin position="116"/>
        <end position="139"/>
    </location>
</feature>
<dbReference type="PANTHER" id="PTHR31272:SF9">
    <property type="entry name" value="BLL1027 PROTEIN"/>
    <property type="match status" value="1"/>
</dbReference>
<accession>A0A1G1Z0E6</accession>
<reference evidence="2 3" key="1">
    <citation type="journal article" date="2016" name="Nat. Commun.">
        <title>Thousands of microbial genomes shed light on interconnected biogeochemical processes in an aquifer system.</title>
        <authorList>
            <person name="Anantharaman K."/>
            <person name="Brown C.T."/>
            <person name="Hug L.A."/>
            <person name="Sharon I."/>
            <person name="Castelle C.J."/>
            <person name="Probst A.J."/>
            <person name="Thomas B.C."/>
            <person name="Singh A."/>
            <person name="Wilkins M.J."/>
            <person name="Karaoz U."/>
            <person name="Brodie E.L."/>
            <person name="Williams K.H."/>
            <person name="Hubbard S.S."/>
            <person name="Banfield J.F."/>
        </authorList>
    </citation>
    <scope>NUCLEOTIDE SEQUENCE [LARGE SCALE GENOMIC DNA]</scope>
</reference>
<feature type="transmembrane region" description="Helical" evidence="1">
    <location>
        <begin position="43"/>
        <end position="71"/>
    </location>
</feature>
<feature type="transmembrane region" description="Helical" evidence="1">
    <location>
        <begin position="83"/>
        <end position="104"/>
    </location>
</feature>
<keyword evidence="1" id="KW-0812">Transmembrane</keyword>
<dbReference type="PANTHER" id="PTHR31272">
    <property type="entry name" value="CYTOCHROME C-TYPE BIOGENESIS PROTEIN HI_1454-RELATED"/>
    <property type="match status" value="1"/>
</dbReference>
<feature type="transmembrane region" description="Helical" evidence="1">
    <location>
        <begin position="160"/>
        <end position="183"/>
    </location>
</feature>
<sequence length="258" mass="27612">MKKLILLISLALILGAGAIYFSSISSAGLLWQITGGGKLLLPLIVISALVDSINPCAISVMLLTIAFLFSLGKLRSGVIKAGAAYILGVFLIYLLIGLGILQALHIFGVPHFMAKVGAGLLILLGVVNLIPEFFPSFPIRLGIPQSAHKKMGELMEKGSILTAFVLGAFVGLCEFPCTGGPYLVALGLLHDAQTYWFGLGYLILYNLIFVLPLIVLLLIASDKAVLGKVQEWRKTNIRGMRLWGGIAVIVLGLLIFLV</sequence>
<gene>
    <name evidence="2" type="ORF">A3D47_00485</name>
</gene>
<protein>
    <submittedName>
        <fullName evidence="2">Uncharacterized protein</fullName>
    </submittedName>
</protein>
<evidence type="ECO:0000256" key="1">
    <source>
        <dbReference type="SAM" id="Phobius"/>
    </source>
</evidence>
<keyword evidence="1" id="KW-0472">Membrane</keyword>
<evidence type="ECO:0000313" key="2">
    <source>
        <dbReference type="EMBL" id="OGY58101.1"/>
    </source>
</evidence>
<evidence type="ECO:0000313" key="3">
    <source>
        <dbReference type="Proteomes" id="UP000178651"/>
    </source>
</evidence>
<comment type="caution">
    <text evidence="2">The sequence shown here is derived from an EMBL/GenBank/DDBJ whole genome shotgun (WGS) entry which is preliminary data.</text>
</comment>
<feature type="transmembrane region" description="Helical" evidence="1">
    <location>
        <begin position="195"/>
        <end position="219"/>
    </location>
</feature>